<accession>A0A8B7NEV2</accession>
<dbReference type="AlphaFoldDB" id="A0A8B7NEV2"/>
<dbReference type="GeneID" id="108669194"/>
<dbReference type="OrthoDB" id="6352407at2759"/>
<gene>
    <name evidence="3" type="primary">LOC108669194</name>
</gene>
<evidence type="ECO:0000256" key="1">
    <source>
        <dbReference type="SAM" id="MobiDB-lite"/>
    </source>
</evidence>
<feature type="compositionally biased region" description="Polar residues" evidence="1">
    <location>
        <begin position="329"/>
        <end position="338"/>
    </location>
</feature>
<reference evidence="3" key="1">
    <citation type="submission" date="2025-08" db="UniProtKB">
        <authorList>
            <consortium name="RefSeq"/>
        </authorList>
    </citation>
    <scope>IDENTIFICATION</scope>
    <source>
        <tissue evidence="3">Whole organism</tissue>
    </source>
</reference>
<dbReference type="Proteomes" id="UP000694843">
    <property type="component" value="Unplaced"/>
</dbReference>
<dbReference type="KEGG" id="hazt:108669194"/>
<feature type="region of interest" description="Disordered" evidence="1">
    <location>
        <begin position="329"/>
        <end position="359"/>
    </location>
</feature>
<dbReference type="RefSeq" id="XP_018011986.1">
    <property type="nucleotide sequence ID" value="XM_018156497.2"/>
</dbReference>
<protein>
    <submittedName>
        <fullName evidence="3">Mediator of DNA damage checkpoint protein 1</fullName>
    </submittedName>
</protein>
<organism evidence="2 3">
    <name type="scientific">Hyalella azteca</name>
    <name type="common">Amphipod</name>
    <dbReference type="NCBI Taxonomy" id="294128"/>
    <lineage>
        <taxon>Eukaryota</taxon>
        <taxon>Metazoa</taxon>
        <taxon>Ecdysozoa</taxon>
        <taxon>Arthropoda</taxon>
        <taxon>Crustacea</taxon>
        <taxon>Multicrustacea</taxon>
        <taxon>Malacostraca</taxon>
        <taxon>Eumalacostraca</taxon>
        <taxon>Peracarida</taxon>
        <taxon>Amphipoda</taxon>
        <taxon>Senticaudata</taxon>
        <taxon>Talitrida</taxon>
        <taxon>Talitroidea</taxon>
        <taxon>Hyalellidae</taxon>
        <taxon>Hyalella</taxon>
    </lineage>
</organism>
<sequence length="749" mass="83103">MHTTFQKLCIRSEPGFAYDKSNMVQLTDGGSFSEMLVKITSKCDTSLMLLSSHKGPIKQFAIKVIGLKSPKPASSVTSAVLSGLKKGLSFINGSADMPNVSDEDQVAEAWQGIESQGYHGMQVLTLIDSQVLPDNECRELYNLWQFVTITLQSINAYYMFQKPAKAFQYDSDYSFSQLMQAYPSADTFALAVLWKFENERPTGPIRATPIIRSSVFSPQPRLPRTNITTTSTTTTITKRKIPDSQDCSSLRSEKFLAVQRGRRGGNSGVAVAEPPQQVVEMEVEVEEEEEEFESFSSRESSPVVQGITKLKVASPIVVTAAAKSEAANKNVSEPSVSQPEIPVPSKRTSRKKMIVSEAEIEQPPPIPVVEVRQSEVSGASMRTFRKKGNALEAEIEQPPPIPVAEVHQPEVSNASMRTYRKKANALEAEIEQPPLIPVVEVRQPEVSGAGKRTTRKKAIAPEAEIEQPTPIPVAEVRQPEVPVAGKRTYRKKIIAPEAGMEQPPPNPVVEVQQQEVPDVPLQPKTRRAPAKRAVAASQPSSRRSKKAPESSADDSLETEVSIRPSVAAPPPLQEEAMETDEGQDQTIMDPTNMTLAFDDAPDAAKKPRGRKSMVASARKSLANEWPQADQDHMLHFFDNLNPQHSETSRVALSCKYALLQYDRDLSSKLLYQWIERKGRTIQREVTDFNLPETEQKSTVLKLFSSLSEVQNEATRVSFVLKFIQTQYGVTITSKQLYTWLKEKPKKGKK</sequence>
<feature type="region of interest" description="Disordered" evidence="1">
    <location>
        <begin position="494"/>
        <end position="576"/>
    </location>
</feature>
<evidence type="ECO:0000313" key="3">
    <source>
        <dbReference type="RefSeq" id="XP_018011986.1"/>
    </source>
</evidence>
<feature type="compositionally biased region" description="Low complexity" evidence="1">
    <location>
        <begin position="508"/>
        <end position="523"/>
    </location>
</feature>
<keyword evidence="2" id="KW-1185">Reference proteome</keyword>
<name>A0A8B7NEV2_HYAAZ</name>
<proteinExistence type="predicted"/>
<evidence type="ECO:0000313" key="2">
    <source>
        <dbReference type="Proteomes" id="UP000694843"/>
    </source>
</evidence>